<evidence type="ECO:0000256" key="2">
    <source>
        <dbReference type="ARBA" id="ARBA00009592"/>
    </source>
</evidence>
<keyword evidence="8" id="KW-1133">Transmembrane helix</keyword>
<keyword evidence="10" id="KW-0675">Receptor</keyword>
<evidence type="ECO:0000313" key="12">
    <source>
        <dbReference type="EMBL" id="CAA7013834.1"/>
    </source>
</evidence>
<keyword evidence="5" id="KW-0812">Transmembrane</keyword>
<evidence type="ECO:0000256" key="6">
    <source>
        <dbReference type="ARBA" id="ARBA00022729"/>
    </source>
</evidence>
<evidence type="ECO:0000256" key="7">
    <source>
        <dbReference type="ARBA" id="ARBA00022737"/>
    </source>
</evidence>
<dbReference type="EMBL" id="CACVBM020000066">
    <property type="protein sequence ID" value="CAA7013834.1"/>
    <property type="molecule type" value="Genomic_DNA"/>
</dbReference>
<evidence type="ECO:0000256" key="11">
    <source>
        <dbReference type="ARBA" id="ARBA00023180"/>
    </source>
</evidence>
<protein>
    <recommendedName>
        <fullName evidence="14">Leucine-rich repeat-containing N-terminal plant-type domain-containing protein</fullName>
    </recommendedName>
</protein>
<organism evidence="12 13">
    <name type="scientific">Microthlaspi erraticum</name>
    <dbReference type="NCBI Taxonomy" id="1685480"/>
    <lineage>
        <taxon>Eukaryota</taxon>
        <taxon>Viridiplantae</taxon>
        <taxon>Streptophyta</taxon>
        <taxon>Embryophyta</taxon>
        <taxon>Tracheophyta</taxon>
        <taxon>Spermatophyta</taxon>
        <taxon>Magnoliopsida</taxon>
        <taxon>eudicotyledons</taxon>
        <taxon>Gunneridae</taxon>
        <taxon>Pentapetalae</taxon>
        <taxon>rosids</taxon>
        <taxon>malvids</taxon>
        <taxon>Brassicales</taxon>
        <taxon>Brassicaceae</taxon>
        <taxon>Coluteocarpeae</taxon>
        <taxon>Microthlaspi</taxon>
    </lineage>
</organism>
<comment type="caution">
    <text evidence="12">The sequence shown here is derived from an EMBL/GenBank/DDBJ whole genome shotgun (WGS) entry which is preliminary data.</text>
</comment>
<evidence type="ECO:0000256" key="5">
    <source>
        <dbReference type="ARBA" id="ARBA00022692"/>
    </source>
</evidence>
<evidence type="ECO:0000256" key="8">
    <source>
        <dbReference type="ARBA" id="ARBA00022989"/>
    </source>
</evidence>
<keyword evidence="11" id="KW-0325">Glycoprotein</keyword>
<accession>A0A6D2HE74</accession>
<evidence type="ECO:0000313" key="13">
    <source>
        <dbReference type="Proteomes" id="UP000467841"/>
    </source>
</evidence>
<keyword evidence="13" id="KW-1185">Reference proteome</keyword>
<dbReference type="InterPro" id="IPR001611">
    <property type="entry name" value="Leu-rich_rpt"/>
</dbReference>
<dbReference type="Gene3D" id="3.80.10.10">
    <property type="entry name" value="Ribonuclease Inhibitor"/>
    <property type="match status" value="1"/>
</dbReference>
<dbReference type="Pfam" id="PF00560">
    <property type="entry name" value="LRR_1"/>
    <property type="match status" value="3"/>
</dbReference>
<dbReference type="OrthoDB" id="1111650at2759"/>
<evidence type="ECO:0000256" key="1">
    <source>
        <dbReference type="ARBA" id="ARBA00004251"/>
    </source>
</evidence>
<evidence type="ECO:0000256" key="4">
    <source>
        <dbReference type="ARBA" id="ARBA00022614"/>
    </source>
</evidence>
<reference evidence="12" key="1">
    <citation type="submission" date="2020-01" db="EMBL/GenBank/DDBJ databases">
        <authorList>
            <person name="Mishra B."/>
        </authorList>
    </citation>
    <scope>NUCLEOTIDE SEQUENCE [LARGE SCALE GENOMIC DNA]</scope>
</reference>
<evidence type="ECO:0000256" key="3">
    <source>
        <dbReference type="ARBA" id="ARBA00022475"/>
    </source>
</evidence>
<dbReference type="InterPro" id="IPR032675">
    <property type="entry name" value="LRR_dom_sf"/>
</dbReference>
<comment type="subcellular location">
    <subcellularLocation>
        <location evidence="1">Cell membrane</location>
        <topology evidence="1">Single-pass type I membrane protein</topology>
    </subcellularLocation>
</comment>
<evidence type="ECO:0008006" key="14">
    <source>
        <dbReference type="Google" id="ProtNLM"/>
    </source>
</evidence>
<evidence type="ECO:0000256" key="10">
    <source>
        <dbReference type="ARBA" id="ARBA00023170"/>
    </source>
</evidence>
<dbReference type="FunFam" id="3.80.10.10:FF:000470">
    <property type="entry name" value="LRR receptor-like serine/threonine-protein kinase RPK2"/>
    <property type="match status" value="1"/>
</dbReference>
<keyword evidence="6" id="KW-0732">Signal</keyword>
<proteinExistence type="inferred from homology"/>
<keyword evidence="4" id="KW-0433">Leucine-rich repeat</keyword>
<name>A0A6D2HE74_9BRAS</name>
<dbReference type="SUPFAM" id="SSF52058">
    <property type="entry name" value="L domain-like"/>
    <property type="match status" value="1"/>
</dbReference>
<dbReference type="GO" id="GO:0005886">
    <property type="term" value="C:plasma membrane"/>
    <property type="evidence" value="ECO:0007669"/>
    <property type="project" value="UniProtKB-SubCell"/>
</dbReference>
<gene>
    <name evidence="12" type="ORF">MERR_LOCUS1068</name>
</gene>
<dbReference type="InterPro" id="IPR051502">
    <property type="entry name" value="RLP_Defense_Trigger"/>
</dbReference>
<dbReference type="GO" id="GO:0051606">
    <property type="term" value="P:detection of stimulus"/>
    <property type="evidence" value="ECO:0007669"/>
    <property type="project" value="UniProtKB-ARBA"/>
</dbReference>
<sequence>MIYGSIQEDIWIAFPKLVYMNFSSNQFHGTIPSSIGEMKGLEWLDMSSNDLSGQLPTTFWSGCYSLGTLRLSNNKLQGKYFQSMHLTRLTELHLDGNNFSGSIGEGLVEFKGT</sequence>
<comment type="similarity">
    <text evidence="2">Belongs to the RLP family.</text>
</comment>
<dbReference type="AlphaFoldDB" id="A0A6D2HE74"/>
<dbReference type="PANTHER" id="PTHR48062">
    <property type="entry name" value="RECEPTOR-LIKE PROTEIN 14"/>
    <property type="match status" value="1"/>
</dbReference>
<dbReference type="PANTHER" id="PTHR48062:SF63">
    <property type="entry name" value="RECEPTOR-LIKE PROTEIN 1"/>
    <property type="match status" value="1"/>
</dbReference>
<evidence type="ECO:0000256" key="9">
    <source>
        <dbReference type="ARBA" id="ARBA00023136"/>
    </source>
</evidence>
<keyword evidence="9" id="KW-0472">Membrane</keyword>
<keyword evidence="3" id="KW-1003">Cell membrane</keyword>
<keyword evidence="7" id="KW-0677">Repeat</keyword>
<dbReference type="Proteomes" id="UP000467841">
    <property type="component" value="Unassembled WGS sequence"/>
</dbReference>